<accession>A0A8R1E1Z7</accession>
<dbReference type="AlphaFoldDB" id="A0A8R1E1Z7"/>
<evidence type="ECO:0000313" key="2">
    <source>
        <dbReference type="Proteomes" id="UP000005237"/>
    </source>
</evidence>
<reference evidence="2" key="1">
    <citation type="submission" date="2010-08" db="EMBL/GenBank/DDBJ databases">
        <authorList>
            <consortium name="Caenorhabditis japonica Sequencing Consortium"/>
            <person name="Wilson R.K."/>
        </authorList>
    </citation>
    <scope>NUCLEOTIDE SEQUENCE [LARGE SCALE GENOMIC DNA]</scope>
    <source>
        <strain evidence="2">DF5081</strain>
    </source>
</reference>
<proteinExistence type="predicted"/>
<dbReference type="EnsemblMetazoa" id="CJA19400.1">
    <property type="protein sequence ID" value="CJA19400.1"/>
    <property type="gene ID" value="WBGene00138603"/>
</dbReference>
<dbReference type="Proteomes" id="UP000005237">
    <property type="component" value="Unassembled WGS sequence"/>
</dbReference>
<evidence type="ECO:0000313" key="1">
    <source>
        <dbReference type="EnsemblMetazoa" id="CJA19400.1"/>
    </source>
</evidence>
<keyword evidence="2" id="KW-1185">Reference proteome</keyword>
<sequence>MASLSNSTLDDWIAGDVQNLTDWIFDAARLTSHSSMNHLINFSSGRIGCTKTSSAELRMAERNCSLSSIVVCASIEMRGEWICDICC</sequence>
<reference evidence="1" key="2">
    <citation type="submission" date="2022-06" db="UniProtKB">
        <authorList>
            <consortium name="EnsemblMetazoa"/>
        </authorList>
    </citation>
    <scope>IDENTIFICATION</scope>
    <source>
        <strain evidence="1">DF5081</strain>
    </source>
</reference>
<organism evidence="1 2">
    <name type="scientific">Caenorhabditis japonica</name>
    <dbReference type="NCBI Taxonomy" id="281687"/>
    <lineage>
        <taxon>Eukaryota</taxon>
        <taxon>Metazoa</taxon>
        <taxon>Ecdysozoa</taxon>
        <taxon>Nematoda</taxon>
        <taxon>Chromadorea</taxon>
        <taxon>Rhabditida</taxon>
        <taxon>Rhabditina</taxon>
        <taxon>Rhabditomorpha</taxon>
        <taxon>Rhabditoidea</taxon>
        <taxon>Rhabditidae</taxon>
        <taxon>Peloderinae</taxon>
        <taxon>Caenorhabditis</taxon>
    </lineage>
</organism>
<protein>
    <submittedName>
        <fullName evidence="1">Uncharacterized protein</fullName>
    </submittedName>
</protein>
<name>A0A8R1E1Z7_CAEJA</name>